<gene>
    <name evidence="2" type="ORF">ACFP90_10615</name>
</gene>
<feature type="compositionally biased region" description="Low complexity" evidence="1">
    <location>
        <begin position="70"/>
        <end position="104"/>
    </location>
</feature>
<dbReference type="Gene3D" id="3.10.20.740">
    <property type="match status" value="1"/>
</dbReference>
<dbReference type="EMBL" id="JBHSWB010000001">
    <property type="protein sequence ID" value="MFC6660750.1"/>
    <property type="molecule type" value="Genomic_DNA"/>
</dbReference>
<evidence type="ECO:0000313" key="2">
    <source>
        <dbReference type="EMBL" id="MFC6660750.1"/>
    </source>
</evidence>
<feature type="region of interest" description="Disordered" evidence="1">
    <location>
        <begin position="54"/>
        <end position="110"/>
    </location>
</feature>
<dbReference type="Pfam" id="PF13510">
    <property type="entry name" value="Fer2_4"/>
    <property type="match status" value="1"/>
</dbReference>
<keyword evidence="3" id="KW-1185">Reference proteome</keyword>
<reference evidence="3" key="1">
    <citation type="journal article" date="2019" name="Int. J. Syst. Evol. Microbiol.">
        <title>The Global Catalogue of Microorganisms (GCM) 10K type strain sequencing project: providing services to taxonomists for standard genome sequencing and annotation.</title>
        <authorList>
            <consortium name="The Broad Institute Genomics Platform"/>
            <consortium name="The Broad Institute Genome Sequencing Center for Infectious Disease"/>
            <person name="Wu L."/>
            <person name="Ma J."/>
        </authorList>
    </citation>
    <scope>NUCLEOTIDE SEQUENCE [LARGE SCALE GENOMIC DNA]</scope>
    <source>
        <strain evidence="3">CCUG 63830</strain>
    </source>
</reference>
<dbReference type="RefSeq" id="WP_380055932.1">
    <property type="nucleotide sequence ID" value="NZ_JBHSWB010000001.1"/>
</dbReference>
<name>A0ABW1ZIP9_9DEIO</name>
<evidence type="ECO:0000256" key="1">
    <source>
        <dbReference type="SAM" id="MobiDB-lite"/>
    </source>
</evidence>
<dbReference type="Proteomes" id="UP001596317">
    <property type="component" value="Unassembled WGS sequence"/>
</dbReference>
<protein>
    <submittedName>
        <fullName evidence="2">2Fe-2S iron-sulfur cluster-binding protein</fullName>
    </submittedName>
</protein>
<dbReference type="SUPFAM" id="SSF54292">
    <property type="entry name" value="2Fe-2S ferredoxin-like"/>
    <property type="match status" value="1"/>
</dbReference>
<dbReference type="InterPro" id="IPR001041">
    <property type="entry name" value="2Fe-2S_ferredoxin-type"/>
</dbReference>
<evidence type="ECO:0000313" key="3">
    <source>
        <dbReference type="Proteomes" id="UP001596317"/>
    </source>
</evidence>
<dbReference type="CDD" id="cd00207">
    <property type="entry name" value="fer2"/>
    <property type="match status" value="1"/>
</dbReference>
<comment type="caution">
    <text evidence="2">The sequence shown here is derived from an EMBL/GenBank/DDBJ whole genome shotgun (WGS) entry which is preliminary data.</text>
</comment>
<accession>A0ABW1ZIP9</accession>
<proteinExistence type="predicted"/>
<dbReference type="InterPro" id="IPR036010">
    <property type="entry name" value="2Fe-2S_ferredoxin-like_sf"/>
</dbReference>
<organism evidence="2 3">
    <name type="scientific">Deinococcus multiflagellatus</name>
    <dbReference type="NCBI Taxonomy" id="1656887"/>
    <lineage>
        <taxon>Bacteria</taxon>
        <taxon>Thermotogati</taxon>
        <taxon>Deinococcota</taxon>
        <taxon>Deinococci</taxon>
        <taxon>Deinococcales</taxon>
        <taxon>Deinococcaceae</taxon>
        <taxon>Deinococcus</taxon>
    </lineage>
</organism>
<sequence>MKVTVDGHELDLPAGTSAIDAVFESGGDVPYFCAHPYLSPVGACRMCLVESGSPRKNPDGSFVMEGEGTRPGPRFSGSPSPWRRAPCRPPRACTSAPPRPATWWPRRRPA</sequence>